<comment type="function">
    <text evidence="3">Regulates mitochondrial small subunit maturation by controlling 15S rRNA 5'-end processing. Localizes to the 5' precursor of the 15S rRNA in a position that is subsequently occupied by mS47 in the mature yeast mtSSU. Uses structure and sequence-specific RNA recognition, binding to a single-stranded region of the precursor and specifically recognizing bases -6 to -1. The exchange of Ccm1 for mS47 is coupled to the irreversible removal of precursor rRNA that is accompanied by conformational changes of the mitoribosomal proteins uS5m and mS26. These conformational changes signal completion of 5'-end rRNA processing through protection of the mature 5'-end of the 15S rRNA and stabilization of mS47. The removal of the 5' precursor together with the dissociation of Ccm1 may be catalyzed by the 5'-3' exoribonuclease Pet127. Involved in the specific removal of group I introns in mitochondrial encoded transcripts.</text>
</comment>
<dbReference type="PANTHER" id="PTHR47936:SF1">
    <property type="entry name" value="PENTATRICOPEPTIDE REPEAT-CONTAINING PROTEIN GUN1, CHLOROPLASTIC"/>
    <property type="match status" value="1"/>
</dbReference>
<feature type="repeat" description="PPR" evidence="5">
    <location>
        <begin position="409"/>
        <end position="443"/>
    </location>
</feature>
<dbReference type="Proteomes" id="UP000006757">
    <property type="component" value="Unassembled WGS sequence"/>
</dbReference>
<dbReference type="OrthoDB" id="185373at2759"/>
<dbReference type="Pfam" id="PF23276">
    <property type="entry name" value="TPR_24"/>
    <property type="match status" value="1"/>
</dbReference>
<dbReference type="InParanoid" id="K1V3F9"/>
<evidence type="ECO:0000256" key="4">
    <source>
        <dbReference type="ARBA" id="ARBA00044511"/>
    </source>
</evidence>
<dbReference type="Pfam" id="PF13812">
    <property type="entry name" value="PPR_3"/>
    <property type="match status" value="1"/>
</dbReference>
<dbReference type="InterPro" id="IPR002885">
    <property type="entry name" value="PPR_rpt"/>
</dbReference>
<keyword evidence="2" id="KW-0677">Repeat</keyword>
<evidence type="ECO:0000256" key="2">
    <source>
        <dbReference type="ARBA" id="ARBA00022737"/>
    </source>
</evidence>
<feature type="domain" description="Pentatricopeptide repeat-containing protein-mitochondrial" evidence="7">
    <location>
        <begin position="270"/>
        <end position="394"/>
    </location>
</feature>
<evidence type="ECO:0000259" key="7">
    <source>
        <dbReference type="Pfam" id="PF23276"/>
    </source>
</evidence>
<accession>K1V3F9</accession>
<dbReference type="Gene3D" id="1.25.40.10">
    <property type="entry name" value="Tetratricopeptide repeat domain"/>
    <property type="match status" value="2"/>
</dbReference>
<reference evidence="8 9" key="1">
    <citation type="journal article" date="2012" name="Eukaryot. Cell">
        <title>Genome sequence of the Trichosporon asahii environmental strain CBS 8904.</title>
        <authorList>
            <person name="Yang R.Y."/>
            <person name="Li H.T."/>
            <person name="Zhu H."/>
            <person name="Zhou G.P."/>
            <person name="Wang M."/>
            <person name="Wang L."/>
        </authorList>
    </citation>
    <scope>NUCLEOTIDE SEQUENCE [LARGE SCALE GENOMIC DNA]</scope>
    <source>
        <strain evidence="8 9">CBS 8904</strain>
    </source>
</reference>
<dbReference type="HOGENOM" id="CLU_008514_2_0_1"/>
<evidence type="ECO:0000256" key="3">
    <source>
        <dbReference type="ARBA" id="ARBA00044493"/>
    </source>
</evidence>
<evidence type="ECO:0000256" key="1">
    <source>
        <dbReference type="ARBA" id="ARBA00006192"/>
    </source>
</evidence>
<dbReference type="InterPro" id="IPR057027">
    <property type="entry name" value="TPR_mt"/>
</dbReference>
<feature type="compositionally biased region" description="Polar residues" evidence="6">
    <location>
        <begin position="30"/>
        <end position="40"/>
    </location>
</feature>
<comment type="caution">
    <text evidence="8">The sequence shown here is derived from an EMBL/GenBank/DDBJ whole genome shotgun (WGS) entry which is preliminary data.</text>
</comment>
<dbReference type="PANTHER" id="PTHR47936">
    <property type="entry name" value="PPR_LONG DOMAIN-CONTAINING PROTEIN"/>
    <property type="match status" value="1"/>
</dbReference>
<dbReference type="PROSITE" id="PS51375">
    <property type="entry name" value="PPR"/>
    <property type="match status" value="3"/>
</dbReference>
<dbReference type="EMBL" id="AMBO01000389">
    <property type="protein sequence ID" value="EKC98484.1"/>
    <property type="molecule type" value="Genomic_DNA"/>
</dbReference>
<keyword evidence="9" id="KW-1185">Reference proteome</keyword>
<dbReference type="OMA" id="QACEWGY"/>
<feature type="region of interest" description="Disordered" evidence="6">
    <location>
        <begin position="28"/>
        <end position="68"/>
    </location>
</feature>
<organism evidence="8 9">
    <name type="scientific">Trichosporon asahii var. asahii (strain CBS 8904)</name>
    <name type="common">Yeast</name>
    <dbReference type="NCBI Taxonomy" id="1220162"/>
    <lineage>
        <taxon>Eukaryota</taxon>
        <taxon>Fungi</taxon>
        <taxon>Dikarya</taxon>
        <taxon>Basidiomycota</taxon>
        <taxon>Agaricomycotina</taxon>
        <taxon>Tremellomycetes</taxon>
        <taxon>Trichosporonales</taxon>
        <taxon>Trichosporonaceae</taxon>
        <taxon>Trichosporon</taxon>
    </lineage>
</organism>
<feature type="repeat" description="PPR" evidence="5">
    <location>
        <begin position="304"/>
        <end position="338"/>
    </location>
</feature>
<proteinExistence type="inferred from homology"/>
<gene>
    <name evidence="8" type="ORF">A1Q2_07221</name>
</gene>
<sequence>MAQRAHLLVQPLVRRSVPAAPRALGIRALSTETAPSSTGPDFSGTRVQDGEGQSTQPRTNRNRAPPSELPKLLRQLAKFKAEGQKPSARAYMEILSAAKQYGKDRRGNDLAIEITKAALRDAEAGKIDLGAGAFEELLWIAVDYPEILPSVLHYMEKRGYTPTTGGLHALSRAAGSSFEQQLLLVGEAMQGNQFPGRHVLNQLIYFACMWGQPRLALQFAQRAESMHSGLNLPTQNWVQILTASADAQYLEGVEAAWNRVVENHAYAPDEGLLLAILAVAGREGRTDIATAALGELANIKVKPQEHHFAPVLEAMCNEGRVPEALRLPGKMRAAGVVPLLRTVQPLVKVLDSEHVVDQAFYELEDMAQNNEPVDVAALNAVIAASVNIGDLQRARATQLAAESLGVKPDVDTFNLVIRACEKAGHRVLGDTVLNELTSAGLKPNAETYEALIHLCLTQVPFEDAFFFLEKMKAQGVTPPRSVYLELAFKCVRTDDKRWRLVVEEAQSLGYNMPPSLDRLAQQREQGVQARNRSFRPRNNGPRGEDGQRTFGRDYASRRRDAPNAEGEGEKTGGDRRKPRQPREQDAE</sequence>
<comment type="subunit">
    <text evidence="4">Binds to mitochondrial small subunit 15S rRNA.</text>
</comment>
<feature type="repeat" description="PPR" evidence="5">
    <location>
        <begin position="444"/>
        <end position="478"/>
    </location>
</feature>
<evidence type="ECO:0000256" key="5">
    <source>
        <dbReference type="PROSITE-ProRule" id="PRU00708"/>
    </source>
</evidence>
<name>K1V3F9_TRIAC</name>
<comment type="similarity">
    <text evidence="1">Belongs to the CCM1 family.</text>
</comment>
<feature type="region of interest" description="Disordered" evidence="6">
    <location>
        <begin position="521"/>
        <end position="587"/>
    </location>
</feature>
<dbReference type="eggNOG" id="KOG4197">
    <property type="taxonomic scope" value="Eukaryota"/>
</dbReference>
<evidence type="ECO:0000313" key="9">
    <source>
        <dbReference type="Proteomes" id="UP000006757"/>
    </source>
</evidence>
<feature type="compositionally biased region" description="Polar residues" evidence="6">
    <location>
        <begin position="522"/>
        <end position="531"/>
    </location>
</feature>
<evidence type="ECO:0000313" key="8">
    <source>
        <dbReference type="EMBL" id="EKC98484.1"/>
    </source>
</evidence>
<evidence type="ECO:0000256" key="6">
    <source>
        <dbReference type="SAM" id="MobiDB-lite"/>
    </source>
</evidence>
<protein>
    <recommendedName>
        <fullName evidence="7">Pentatricopeptide repeat-containing protein-mitochondrial domain-containing protein</fullName>
    </recommendedName>
</protein>
<feature type="compositionally biased region" description="Basic and acidic residues" evidence="6">
    <location>
        <begin position="542"/>
        <end position="587"/>
    </location>
</feature>
<dbReference type="InterPro" id="IPR011990">
    <property type="entry name" value="TPR-like_helical_dom_sf"/>
</dbReference>
<dbReference type="AlphaFoldDB" id="K1V3F9"/>
<dbReference type="STRING" id="1220162.K1V3F9"/>